<gene>
    <name evidence="2" type="ORF">MACH07_04280</name>
</gene>
<evidence type="ECO:0000256" key="1">
    <source>
        <dbReference type="SAM" id="MobiDB-lite"/>
    </source>
</evidence>
<dbReference type="EMBL" id="AP027268">
    <property type="protein sequence ID" value="BDW91596.1"/>
    <property type="molecule type" value="Genomic_DNA"/>
</dbReference>
<feature type="region of interest" description="Disordered" evidence="1">
    <location>
        <begin position="1"/>
        <end position="21"/>
    </location>
</feature>
<reference evidence="2 3" key="1">
    <citation type="submission" date="2023-01" db="EMBL/GenBank/DDBJ databases">
        <title>Complete genome sequence of Muricauda aquimarina strain IFOP_LL357.</title>
        <authorList>
            <person name="Gajardo G."/>
            <person name="Ueki S."/>
            <person name="Maruyama F."/>
        </authorList>
    </citation>
    <scope>NUCLEOTIDE SEQUENCE [LARGE SCALE GENOMIC DNA]</scope>
    <source>
        <strain evidence="2 3">IFOP_LL357</strain>
    </source>
</reference>
<dbReference type="AlphaFoldDB" id="A0AA48KPZ6"/>
<name>A0AA48KPZ6_9FLAO</name>
<keyword evidence="3" id="KW-1185">Reference proteome</keyword>
<proteinExistence type="predicted"/>
<evidence type="ECO:0000313" key="2">
    <source>
        <dbReference type="EMBL" id="BDW91596.1"/>
    </source>
</evidence>
<organism evidence="2 3">
    <name type="scientific">Flagellimonas marinaquae</name>
    <dbReference type="NCBI Taxonomy" id="254955"/>
    <lineage>
        <taxon>Bacteria</taxon>
        <taxon>Pseudomonadati</taxon>
        <taxon>Bacteroidota</taxon>
        <taxon>Flavobacteriia</taxon>
        <taxon>Flavobacteriales</taxon>
        <taxon>Flavobacteriaceae</taxon>
        <taxon>Flagellimonas</taxon>
    </lineage>
</organism>
<dbReference type="RefSeq" id="WP_338196228.1">
    <property type="nucleotide sequence ID" value="NZ_AP027268.1"/>
</dbReference>
<feature type="compositionally biased region" description="Basic and acidic residues" evidence="1">
    <location>
        <begin position="8"/>
        <end position="21"/>
    </location>
</feature>
<accession>A0AA48KPZ6</accession>
<protein>
    <submittedName>
        <fullName evidence="2">Uncharacterized protein</fullName>
    </submittedName>
</protein>
<sequence>MAKQHKNPFKELEATLKETPPEMKKKVMNDIAAAKLIMDLASLFSINLGNALRKLFRTLGDNR</sequence>
<evidence type="ECO:0000313" key="3">
    <source>
        <dbReference type="Proteomes" id="UP001330184"/>
    </source>
</evidence>
<dbReference type="Proteomes" id="UP001330184">
    <property type="component" value="Chromosome"/>
</dbReference>